<dbReference type="RefSeq" id="WP_279530035.1">
    <property type="nucleotide sequence ID" value="NZ_CP122312.1"/>
</dbReference>
<accession>A0ABD5Z4K9</accession>
<gene>
    <name evidence="1" type="ORF">ACFQJ9_11965</name>
</gene>
<protein>
    <recommendedName>
        <fullName evidence="3">Small CPxCG-related zinc finger protein</fullName>
    </recommendedName>
</protein>
<reference evidence="1 2" key="1">
    <citation type="journal article" date="2019" name="Int. J. Syst. Evol. Microbiol.">
        <title>The Global Catalogue of Microorganisms (GCM) 10K type strain sequencing project: providing services to taxonomists for standard genome sequencing and annotation.</title>
        <authorList>
            <consortium name="The Broad Institute Genomics Platform"/>
            <consortium name="The Broad Institute Genome Sequencing Center for Infectious Disease"/>
            <person name="Wu L."/>
            <person name="Ma J."/>
        </authorList>
    </citation>
    <scope>NUCLEOTIDE SEQUENCE [LARGE SCALE GENOMIC DNA]</scope>
    <source>
        <strain evidence="1 2">XZGYJ-43</strain>
    </source>
</reference>
<name>A0ABD5Z4K9_9EURY</name>
<comment type="caution">
    <text evidence="1">The sequence shown here is derived from an EMBL/GenBank/DDBJ whole genome shotgun (WGS) entry which is preliminary data.</text>
</comment>
<evidence type="ECO:0008006" key="3">
    <source>
        <dbReference type="Google" id="ProtNLM"/>
    </source>
</evidence>
<keyword evidence="2" id="KW-1185">Reference proteome</keyword>
<organism evidence="1 2">
    <name type="scientific">Halospeciosus flavus</name>
    <dbReference type="NCBI Taxonomy" id="3032283"/>
    <lineage>
        <taxon>Archaea</taxon>
        <taxon>Methanobacteriati</taxon>
        <taxon>Methanobacteriota</taxon>
        <taxon>Stenosarchaea group</taxon>
        <taxon>Halobacteria</taxon>
        <taxon>Halobacteriales</taxon>
        <taxon>Halobacteriaceae</taxon>
        <taxon>Halospeciosus</taxon>
    </lineage>
</organism>
<evidence type="ECO:0000313" key="2">
    <source>
        <dbReference type="Proteomes" id="UP001596447"/>
    </source>
</evidence>
<sequence>MTRNVVFREDVRAGAVDCPLCGRQIAFPDEHLVAFGATAELTAETADAVECPACSGVTFFDSDASTDPDE</sequence>
<evidence type="ECO:0000313" key="1">
    <source>
        <dbReference type="EMBL" id="MFC7200116.1"/>
    </source>
</evidence>
<dbReference type="Proteomes" id="UP001596447">
    <property type="component" value="Unassembled WGS sequence"/>
</dbReference>
<dbReference type="AlphaFoldDB" id="A0ABD5Z4K9"/>
<dbReference type="EMBL" id="JBHTAR010000011">
    <property type="protein sequence ID" value="MFC7200116.1"/>
    <property type="molecule type" value="Genomic_DNA"/>
</dbReference>
<proteinExistence type="predicted"/>